<evidence type="ECO:0000313" key="1">
    <source>
        <dbReference type="EMBL" id="KJA15234.1"/>
    </source>
</evidence>
<dbReference type="STRING" id="945553.A0A0D2N826"/>
<keyword evidence="2" id="KW-1185">Reference proteome</keyword>
<dbReference type="Proteomes" id="UP000054270">
    <property type="component" value="Unassembled WGS sequence"/>
</dbReference>
<protein>
    <submittedName>
        <fullName evidence="1">Uncharacterized protein</fullName>
    </submittedName>
</protein>
<dbReference type="AlphaFoldDB" id="A0A0D2N826"/>
<dbReference type="OrthoDB" id="3156934at2759"/>
<sequence>MVHSLGNLPALSYIRVESHSGVLFVDALLMDYDDMDRVDAENLPLYFRSLVSISLSVSFEAKNPDAQNDAEDIILAMLQDCLIQRYECGAEIQKLSLYNCYCLDACRVRELEYIVVDVNWDGIEQGFECEEEEEGSEGYDLQATALGKPAQSTCTYIANT</sequence>
<name>A0A0D2N826_HYPSF</name>
<dbReference type="EMBL" id="KN817650">
    <property type="protein sequence ID" value="KJA15234.1"/>
    <property type="molecule type" value="Genomic_DNA"/>
</dbReference>
<evidence type="ECO:0000313" key="2">
    <source>
        <dbReference type="Proteomes" id="UP000054270"/>
    </source>
</evidence>
<reference evidence="2" key="1">
    <citation type="submission" date="2014-04" db="EMBL/GenBank/DDBJ databases">
        <title>Evolutionary Origins and Diversification of the Mycorrhizal Mutualists.</title>
        <authorList>
            <consortium name="DOE Joint Genome Institute"/>
            <consortium name="Mycorrhizal Genomics Consortium"/>
            <person name="Kohler A."/>
            <person name="Kuo A."/>
            <person name="Nagy L.G."/>
            <person name="Floudas D."/>
            <person name="Copeland A."/>
            <person name="Barry K.W."/>
            <person name="Cichocki N."/>
            <person name="Veneault-Fourrey C."/>
            <person name="LaButti K."/>
            <person name="Lindquist E.A."/>
            <person name="Lipzen A."/>
            <person name="Lundell T."/>
            <person name="Morin E."/>
            <person name="Murat C."/>
            <person name="Riley R."/>
            <person name="Ohm R."/>
            <person name="Sun H."/>
            <person name="Tunlid A."/>
            <person name="Henrissat B."/>
            <person name="Grigoriev I.V."/>
            <person name="Hibbett D.S."/>
            <person name="Martin F."/>
        </authorList>
    </citation>
    <scope>NUCLEOTIDE SEQUENCE [LARGE SCALE GENOMIC DNA]</scope>
    <source>
        <strain evidence="2">FD-334 SS-4</strain>
    </source>
</reference>
<accession>A0A0D2N826</accession>
<proteinExistence type="predicted"/>
<organism evidence="1 2">
    <name type="scientific">Hypholoma sublateritium (strain FD-334 SS-4)</name>
    <dbReference type="NCBI Taxonomy" id="945553"/>
    <lineage>
        <taxon>Eukaryota</taxon>
        <taxon>Fungi</taxon>
        <taxon>Dikarya</taxon>
        <taxon>Basidiomycota</taxon>
        <taxon>Agaricomycotina</taxon>
        <taxon>Agaricomycetes</taxon>
        <taxon>Agaricomycetidae</taxon>
        <taxon>Agaricales</taxon>
        <taxon>Agaricineae</taxon>
        <taxon>Strophariaceae</taxon>
        <taxon>Hypholoma</taxon>
    </lineage>
</organism>
<gene>
    <name evidence="1" type="ORF">HYPSUDRAFT_394544</name>
</gene>